<accession>A0A9P5X6K6</accession>
<keyword evidence="4" id="KW-1185">Reference proteome</keyword>
<dbReference type="EMBL" id="MU151387">
    <property type="protein sequence ID" value="KAF9444296.1"/>
    <property type="molecule type" value="Genomic_DNA"/>
</dbReference>
<dbReference type="OrthoDB" id="3206101at2759"/>
<dbReference type="Pfam" id="PF20151">
    <property type="entry name" value="DUF6533"/>
    <property type="match status" value="1"/>
</dbReference>
<feature type="domain" description="DUF6533" evidence="2">
    <location>
        <begin position="9"/>
        <end position="52"/>
    </location>
</feature>
<organism evidence="3 4">
    <name type="scientific">Macrolepiota fuliginosa MF-IS2</name>
    <dbReference type="NCBI Taxonomy" id="1400762"/>
    <lineage>
        <taxon>Eukaryota</taxon>
        <taxon>Fungi</taxon>
        <taxon>Dikarya</taxon>
        <taxon>Basidiomycota</taxon>
        <taxon>Agaricomycotina</taxon>
        <taxon>Agaricomycetes</taxon>
        <taxon>Agaricomycetidae</taxon>
        <taxon>Agaricales</taxon>
        <taxon>Agaricineae</taxon>
        <taxon>Agaricaceae</taxon>
        <taxon>Macrolepiota</taxon>
    </lineage>
</organism>
<name>A0A9P5X6K6_9AGAR</name>
<dbReference type="InterPro" id="IPR045340">
    <property type="entry name" value="DUF6533"/>
</dbReference>
<feature type="transmembrane region" description="Helical" evidence="1">
    <location>
        <begin position="74"/>
        <end position="96"/>
    </location>
</feature>
<evidence type="ECO:0000256" key="1">
    <source>
        <dbReference type="SAM" id="Phobius"/>
    </source>
</evidence>
<feature type="transmembrane region" description="Helical" evidence="1">
    <location>
        <begin position="216"/>
        <end position="235"/>
    </location>
</feature>
<sequence>MVAVLTRQYANVAGLALIVYDQALTWDKEVKCIWRSSERGIKLSFFLARYLATNLVYTHPHILKRGWVGCHTWFGFQTSGIGLLLINLELTLMLRVYALYERSLKIKVILASWFIFSLGMSAFIGGRSIHVLKLDSNCIMTETPETTTTFSVMVMLDQCVLWGLTCYKYRDAIRNGWSKNPIMRLVMRDNTWTCIGICCLFIAVLPYSLVVEQIGHIMYCLLCSLLSITTCRMILNMRSLEPPSRSEGPEFTTGFDEMAMS</sequence>
<keyword evidence="1" id="KW-1133">Transmembrane helix</keyword>
<evidence type="ECO:0000313" key="3">
    <source>
        <dbReference type="EMBL" id="KAF9444296.1"/>
    </source>
</evidence>
<protein>
    <recommendedName>
        <fullName evidence="2">DUF6533 domain-containing protein</fullName>
    </recommendedName>
</protein>
<keyword evidence="1" id="KW-0472">Membrane</keyword>
<feature type="transmembrane region" description="Helical" evidence="1">
    <location>
        <begin position="190"/>
        <end position="210"/>
    </location>
</feature>
<proteinExistence type="predicted"/>
<keyword evidence="1" id="KW-0812">Transmembrane</keyword>
<evidence type="ECO:0000259" key="2">
    <source>
        <dbReference type="Pfam" id="PF20151"/>
    </source>
</evidence>
<comment type="caution">
    <text evidence="3">The sequence shown here is derived from an EMBL/GenBank/DDBJ whole genome shotgun (WGS) entry which is preliminary data.</text>
</comment>
<reference evidence="3" key="1">
    <citation type="submission" date="2020-11" db="EMBL/GenBank/DDBJ databases">
        <authorList>
            <consortium name="DOE Joint Genome Institute"/>
            <person name="Ahrendt S."/>
            <person name="Riley R."/>
            <person name="Andreopoulos W."/>
            <person name="Labutti K."/>
            <person name="Pangilinan J."/>
            <person name="Ruiz-Duenas F.J."/>
            <person name="Barrasa J.M."/>
            <person name="Sanchez-Garcia M."/>
            <person name="Camarero S."/>
            <person name="Miyauchi S."/>
            <person name="Serrano A."/>
            <person name="Linde D."/>
            <person name="Babiker R."/>
            <person name="Drula E."/>
            <person name="Ayuso-Fernandez I."/>
            <person name="Pacheco R."/>
            <person name="Padilla G."/>
            <person name="Ferreira P."/>
            <person name="Barriuso J."/>
            <person name="Kellner H."/>
            <person name="Castanera R."/>
            <person name="Alfaro M."/>
            <person name="Ramirez L."/>
            <person name="Pisabarro A.G."/>
            <person name="Kuo A."/>
            <person name="Tritt A."/>
            <person name="Lipzen A."/>
            <person name="He G."/>
            <person name="Yan M."/>
            <person name="Ng V."/>
            <person name="Cullen D."/>
            <person name="Martin F."/>
            <person name="Rosso M.-N."/>
            <person name="Henrissat B."/>
            <person name="Hibbett D."/>
            <person name="Martinez A.T."/>
            <person name="Grigoriev I.V."/>
        </authorList>
    </citation>
    <scope>NUCLEOTIDE SEQUENCE</scope>
    <source>
        <strain evidence="3">MF-IS2</strain>
    </source>
</reference>
<evidence type="ECO:0000313" key="4">
    <source>
        <dbReference type="Proteomes" id="UP000807342"/>
    </source>
</evidence>
<dbReference type="Proteomes" id="UP000807342">
    <property type="component" value="Unassembled WGS sequence"/>
</dbReference>
<dbReference type="AlphaFoldDB" id="A0A9P5X6K6"/>
<feature type="transmembrane region" description="Helical" evidence="1">
    <location>
        <begin position="108"/>
        <end position="129"/>
    </location>
</feature>
<gene>
    <name evidence="3" type="ORF">P691DRAFT_796652</name>
</gene>